<dbReference type="AlphaFoldDB" id="A0A3D8SUH6"/>
<evidence type="ECO:0000256" key="4">
    <source>
        <dbReference type="SAM" id="MobiDB-lite"/>
    </source>
</evidence>
<dbReference type="InterPro" id="IPR010347">
    <property type="entry name" value="Tdp1"/>
</dbReference>
<dbReference type="PROSITE" id="PS50035">
    <property type="entry name" value="PLD"/>
    <property type="match status" value="1"/>
</dbReference>
<comment type="caution">
    <text evidence="6">The sequence shown here is derived from an EMBL/GenBank/DDBJ whole genome shotgun (WGS) entry which is preliminary data.</text>
</comment>
<feature type="binding site" evidence="2">
    <location>
        <position position="471"/>
    </location>
    <ligand>
        <name>substrate</name>
    </ligand>
</feature>
<dbReference type="Pfam" id="PF02809">
    <property type="entry name" value="UIM"/>
    <property type="match status" value="1"/>
</dbReference>
<gene>
    <name evidence="6" type="ORF">BP6252_01460</name>
</gene>
<dbReference type="GO" id="GO:0017005">
    <property type="term" value="F:3'-tyrosyl-DNA phosphodiesterase activity"/>
    <property type="evidence" value="ECO:0007669"/>
    <property type="project" value="TreeGrafter"/>
</dbReference>
<proteinExistence type="predicted"/>
<feature type="compositionally biased region" description="Acidic residues" evidence="4">
    <location>
        <begin position="32"/>
        <end position="41"/>
    </location>
</feature>
<evidence type="ECO:0000259" key="5">
    <source>
        <dbReference type="PROSITE" id="PS50035"/>
    </source>
</evidence>
<feature type="active site" description="Proton donor/acceptor" evidence="1">
    <location>
        <position position="469"/>
    </location>
</feature>
<dbReference type="Pfam" id="PF06087">
    <property type="entry name" value="Tyr-DNA_phospho"/>
    <property type="match status" value="2"/>
</dbReference>
<dbReference type="STRING" id="1849047.A0A3D8SUH6"/>
<evidence type="ECO:0000256" key="1">
    <source>
        <dbReference type="PIRSR" id="PIRSR610347-1"/>
    </source>
</evidence>
<dbReference type="OrthoDB" id="47785at2759"/>
<feature type="compositionally biased region" description="Polar residues" evidence="4">
    <location>
        <begin position="68"/>
        <end position="95"/>
    </location>
</feature>
<dbReference type="SMART" id="SM00726">
    <property type="entry name" value="UIM"/>
    <property type="match status" value="1"/>
</dbReference>
<evidence type="ECO:0000313" key="7">
    <source>
        <dbReference type="Proteomes" id="UP000256645"/>
    </source>
</evidence>
<evidence type="ECO:0000256" key="2">
    <source>
        <dbReference type="PIRSR" id="PIRSR610347-2"/>
    </source>
</evidence>
<name>A0A3D8SUH6_9HELO</name>
<reference evidence="6 7" key="1">
    <citation type="journal article" date="2018" name="IMA Fungus">
        <title>IMA Genome-F 9: Draft genome sequence of Annulohypoxylon stygium, Aspergillus mulundensis, Berkeleyomyces basicola (syn. Thielaviopsis basicola), Ceratocystis smalleyi, two Cercospora beticola strains, Coleophoma cylindrospora, Fusarium fracticaudum, Phialophora cf. hyalina, and Morchella septimelata.</title>
        <authorList>
            <person name="Wingfield B.D."/>
            <person name="Bills G.F."/>
            <person name="Dong Y."/>
            <person name="Huang W."/>
            <person name="Nel W.J."/>
            <person name="Swalarsk-Parry B.S."/>
            <person name="Vaghefi N."/>
            <person name="Wilken P.M."/>
            <person name="An Z."/>
            <person name="de Beer Z.W."/>
            <person name="De Vos L."/>
            <person name="Chen L."/>
            <person name="Duong T.A."/>
            <person name="Gao Y."/>
            <person name="Hammerbacher A."/>
            <person name="Kikkert J.R."/>
            <person name="Li Y."/>
            <person name="Li H."/>
            <person name="Li K."/>
            <person name="Li Q."/>
            <person name="Liu X."/>
            <person name="Ma X."/>
            <person name="Naidoo K."/>
            <person name="Pethybridge S.J."/>
            <person name="Sun J."/>
            <person name="Steenkamp E.T."/>
            <person name="van der Nest M.A."/>
            <person name="van Wyk S."/>
            <person name="Wingfield M.J."/>
            <person name="Xiong C."/>
            <person name="Yue Q."/>
            <person name="Zhang X."/>
        </authorList>
    </citation>
    <scope>NUCLEOTIDE SEQUENCE [LARGE SCALE GENOMIC DNA]</scope>
    <source>
        <strain evidence="6 7">BP6252</strain>
    </source>
</reference>
<sequence>MSDSENDEDLKRAIALSLQDSPAEAIVVDLVSSEDEDDDLDAPVIARRNQKLSDSQIPSKVIEGPSPLANQLPSAKQEPLSSSLAKGQAASSGLQSLDRKAMEAARLARNALKRKEPSSASSPSAESKIKRVAVTSSSTPSLEPMSKMGTSSGNDLSSQSSISSKRHIAVDGTTNIMSRNDQQRLGAPGVQFPNGIVKRTWAYGYPRTDDIKIEEVLQKSDLQLAVLSSFQIDSDWIMNKLNHDTKVIWVLQAKDEAEGEAGGIMENTVFLIDLPRLPSGKETSENDITPFGRELLYFLTALGLDQGTINSIKRFDFSRTADIAFVHSAGGIHADFKREGYCGLGSAVRELGLTTDRPLKIDFLASSLGSLNDSFIRCLYLAAQGDDGLKEFASSNKGKKGASSESLSGKDITTNFRIYFPTKNTVVNSKGGRHSGGTICLQRKWYEAATFPRSLLVDCKGKRPGILLHSKIMFVRGGPRPWAYIGSANCSESAWGKLIKDKMSSGPKHINCRNWECGVIVPVGSKFTAIPNHGGAVSLALQQHEGEQGIPSMDVFDGNIPVPMEVPGEPYGAREPWYYNEN</sequence>
<dbReference type="Proteomes" id="UP000256645">
    <property type="component" value="Unassembled WGS sequence"/>
</dbReference>
<dbReference type="InterPro" id="IPR001736">
    <property type="entry name" value="PLipase_D/transphosphatidylase"/>
</dbReference>
<accession>A0A3D8SUH6</accession>
<dbReference type="Gene3D" id="3.30.870.10">
    <property type="entry name" value="Endonuclease Chain A"/>
    <property type="match status" value="3"/>
</dbReference>
<feature type="compositionally biased region" description="Low complexity" evidence="4">
    <location>
        <begin position="151"/>
        <end position="163"/>
    </location>
</feature>
<feature type="region of interest" description="Disordered" evidence="4">
    <location>
        <begin position="32"/>
        <end position="164"/>
    </location>
</feature>
<dbReference type="SUPFAM" id="SSF56024">
    <property type="entry name" value="Phospholipase D/nuclease"/>
    <property type="match status" value="2"/>
</dbReference>
<feature type="site" description="Interaction with DNA" evidence="3">
    <location>
        <position position="491"/>
    </location>
</feature>
<feature type="domain" description="PLD phosphodiesterase" evidence="5">
    <location>
        <begin position="464"/>
        <end position="494"/>
    </location>
</feature>
<dbReference type="PANTHER" id="PTHR12415:SF4">
    <property type="entry name" value="TYROSYL-DNA PHOSPHODIESTERASE DOMAIN-CONTAINING PROTEIN"/>
    <property type="match status" value="1"/>
</dbReference>
<dbReference type="PROSITE" id="PS50330">
    <property type="entry name" value="UIM"/>
    <property type="match status" value="1"/>
</dbReference>
<keyword evidence="7" id="KW-1185">Reference proteome</keyword>
<evidence type="ECO:0000256" key="3">
    <source>
        <dbReference type="PIRSR" id="PIRSR610347-3"/>
    </source>
</evidence>
<dbReference type="GO" id="GO:0003697">
    <property type="term" value="F:single-stranded DNA binding"/>
    <property type="evidence" value="ECO:0007669"/>
    <property type="project" value="TreeGrafter"/>
</dbReference>
<evidence type="ECO:0000313" key="6">
    <source>
        <dbReference type="EMBL" id="RDW89428.1"/>
    </source>
</evidence>
<dbReference type="GO" id="GO:0006281">
    <property type="term" value="P:DNA repair"/>
    <property type="evidence" value="ECO:0007669"/>
    <property type="project" value="InterPro"/>
</dbReference>
<protein>
    <recommendedName>
        <fullName evidence="5">PLD phosphodiesterase domain-containing protein</fullName>
    </recommendedName>
</protein>
<dbReference type="GO" id="GO:0003690">
    <property type="term" value="F:double-stranded DNA binding"/>
    <property type="evidence" value="ECO:0007669"/>
    <property type="project" value="TreeGrafter"/>
</dbReference>
<organism evidence="6 7">
    <name type="scientific">Coleophoma cylindrospora</name>
    <dbReference type="NCBI Taxonomy" id="1849047"/>
    <lineage>
        <taxon>Eukaryota</taxon>
        <taxon>Fungi</taxon>
        <taxon>Dikarya</taxon>
        <taxon>Ascomycota</taxon>
        <taxon>Pezizomycotina</taxon>
        <taxon>Leotiomycetes</taxon>
        <taxon>Helotiales</taxon>
        <taxon>Dermateaceae</taxon>
        <taxon>Coleophoma</taxon>
    </lineage>
</organism>
<dbReference type="GO" id="GO:0005634">
    <property type="term" value="C:nucleus"/>
    <property type="evidence" value="ECO:0007669"/>
    <property type="project" value="InterPro"/>
</dbReference>
<dbReference type="InterPro" id="IPR003903">
    <property type="entry name" value="UIM_dom"/>
</dbReference>
<dbReference type="EMBL" id="PDLM01000001">
    <property type="protein sequence ID" value="RDW89428.1"/>
    <property type="molecule type" value="Genomic_DNA"/>
</dbReference>
<dbReference type="PANTHER" id="PTHR12415">
    <property type="entry name" value="TYROSYL-DNA PHOSPHODIESTERASE 1"/>
    <property type="match status" value="1"/>
</dbReference>